<evidence type="ECO:0000313" key="3">
    <source>
        <dbReference type="Proteomes" id="UP000652761"/>
    </source>
</evidence>
<protein>
    <recommendedName>
        <fullName evidence="4">Acid phosphatase/vanadium-dependent haloperoxidase-related protein</fullName>
    </recommendedName>
</protein>
<evidence type="ECO:0008006" key="4">
    <source>
        <dbReference type="Google" id="ProtNLM"/>
    </source>
</evidence>
<organism evidence="2 3">
    <name type="scientific">Colocasia esculenta</name>
    <name type="common">Wild taro</name>
    <name type="synonym">Arum esculentum</name>
    <dbReference type="NCBI Taxonomy" id="4460"/>
    <lineage>
        <taxon>Eukaryota</taxon>
        <taxon>Viridiplantae</taxon>
        <taxon>Streptophyta</taxon>
        <taxon>Embryophyta</taxon>
        <taxon>Tracheophyta</taxon>
        <taxon>Spermatophyta</taxon>
        <taxon>Magnoliopsida</taxon>
        <taxon>Liliopsida</taxon>
        <taxon>Araceae</taxon>
        <taxon>Aroideae</taxon>
        <taxon>Colocasieae</taxon>
        <taxon>Colocasia</taxon>
    </lineage>
</organism>
<keyword evidence="3" id="KW-1185">Reference proteome</keyword>
<evidence type="ECO:0000313" key="2">
    <source>
        <dbReference type="EMBL" id="MQL75616.1"/>
    </source>
</evidence>
<comment type="caution">
    <text evidence="2">The sequence shown here is derived from an EMBL/GenBank/DDBJ whole genome shotgun (WGS) entry which is preliminary data.</text>
</comment>
<dbReference type="Pfam" id="PF02681">
    <property type="entry name" value="DUF212"/>
    <property type="match status" value="1"/>
</dbReference>
<gene>
    <name evidence="2" type="ORF">Taro_008006</name>
</gene>
<dbReference type="PANTHER" id="PTHR31446">
    <property type="entry name" value="ACID PHOSPHATASE/VANADIUM-DEPENDENT HALOPEROXIDASE-RELATED PROTEIN"/>
    <property type="match status" value="1"/>
</dbReference>
<proteinExistence type="predicted"/>
<dbReference type="AlphaFoldDB" id="A0A843TZU2"/>
<dbReference type="OrthoDB" id="1909848at2759"/>
<dbReference type="PANTHER" id="PTHR31446:SF2">
    <property type="entry name" value="ACID PHOSPHATASE_VANADIUM-DEPENDENT HALOPEROXIDASE-RELATED PROTEIN"/>
    <property type="match status" value="1"/>
</dbReference>
<feature type="compositionally biased region" description="Polar residues" evidence="1">
    <location>
        <begin position="213"/>
        <end position="223"/>
    </location>
</feature>
<feature type="compositionally biased region" description="Polar residues" evidence="1">
    <location>
        <begin position="231"/>
        <end position="247"/>
    </location>
</feature>
<evidence type="ECO:0000256" key="1">
    <source>
        <dbReference type="SAM" id="MobiDB-lite"/>
    </source>
</evidence>
<feature type="region of interest" description="Disordered" evidence="1">
    <location>
        <begin position="213"/>
        <end position="252"/>
    </location>
</feature>
<name>A0A843TZU2_COLES</name>
<dbReference type="Proteomes" id="UP000652761">
    <property type="component" value="Unassembled WGS sequence"/>
</dbReference>
<accession>A0A843TZU2</accession>
<feature type="region of interest" description="Disordered" evidence="1">
    <location>
        <begin position="181"/>
        <end position="201"/>
    </location>
</feature>
<reference evidence="2" key="1">
    <citation type="submission" date="2017-07" db="EMBL/GenBank/DDBJ databases">
        <title>Taro Niue Genome Assembly and Annotation.</title>
        <authorList>
            <person name="Atibalentja N."/>
            <person name="Keating K."/>
            <person name="Fields C.J."/>
        </authorList>
    </citation>
    <scope>NUCLEOTIDE SEQUENCE</scope>
    <source>
        <strain evidence="2">Niue_2</strain>
        <tissue evidence="2">Leaf</tissue>
    </source>
</reference>
<dbReference type="EMBL" id="NMUH01000258">
    <property type="protein sequence ID" value="MQL75616.1"/>
    <property type="molecule type" value="Genomic_DNA"/>
</dbReference>
<dbReference type="InterPro" id="IPR003832">
    <property type="entry name" value="DUF212"/>
</dbReference>
<sequence>MPRYASSSLATSSFVPFLALSSRQSRMLHKRLFHSRPSRRCSFPAASLKIGVEEVAELAQNKVLISAALACAIGQLSKPFTSTLTGNGLDLWAAVRAGGMPSSHSAGVMAATTCLGLESLDSHKSAVQALFSLMHHSSSKCRGFSDPIFGMSAVFAVFVMYDAQGVRREVGNHAKVLNRTRKQQGSSLFQEKDNSVDSTSTVNANERSLAPLFSSSDNTNSYMPEQDPFPISTTGKASNGSSPSISGMTIDGDDSSEKATYIYSPLNESVGHTEIQVIVGALLGFVVSLATEAIA</sequence>